<dbReference type="SMART" id="SM00710">
    <property type="entry name" value="PbH1"/>
    <property type="match status" value="8"/>
</dbReference>
<reference evidence="4" key="1">
    <citation type="journal article" date="2019" name="Int. J. Syst. Evol. Microbiol.">
        <title>The Global Catalogue of Microorganisms (GCM) 10K type strain sequencing project: providing services to taxonomists for standard genome sequencing and annotation.</title>
        <authorList>
            <consortium name="The Broad Institute Genomics Platform"/>
            <consortium name="The Broad Institute Genome Sequencing Center for Infectious Disease"/>
            <person name="Wu L."/>
            <person name="Ma J."/>
        </authorList>
    </citation>
    <scope>NUCLEOTIDE SEQUENCE [LARGE SCALE GENOMIC DNA]</scope>
    <source>
        <strain evidence="4">JCM 17759</strain>
    </source>
</reference>
<dbReference type="InterPro" id="IPR039448">
    <property type="entry name" value="Beta_helix"/>
</dbReference>
<accession>A0ABP8N2P8</accession>
<dbReference type="InterPro" id="IPR006626">
    <property type="entry name" value="PbH1"/>
</dbReference>
<sequence>MNFSRMNDAILRATSCGSATLALLMCLSSSVATADNRFSVADYETIQAALDANRGRLVFVPPGDYHISEKLRVRGAGSGLFGPGRIIQTQANQPVIEIENAEGAAIRDLTVTRSEGNRETNNEGILAIDCRDLVIENVSVIDNRTRSAAITLRDCIDSRITHCLIKNYMRITVDDRTASADWGYAFNCTDGTGISVSQSVGTLIESNRVIEENLVPTREIQAKHHLGDFVRKNKQKGIIVNQTMWDAGYTDNWQQGSGIIVTSPETSDLTRIINNHIENAAQGIDLHCDHVTVANNVIVNSFVGMKAMHGSRNVIIIGNQFTRNSLWAIGLMPGAAANASNTDGGSIIANNIISDFGHGDAHWIWGNERSPLKFDSGQQADDPPLTNVIIQGNIVDCIGPARFEYAVIIAQGENMPKGLRFSNNLFHPGTAGVANTELAP</sequence>
<dbReference type="EMBL" id="BAABGA010000046">
    <property type="protein sequence ID" value="GAA4458873.1"/>
    <property type="molecule type" value="Genomic_DNA"/>
</dbReference>
<dbReference type="SUPFAM" id="SSF51126">
    <property type="entry name" value="Pectin lyase-like"/>
    <property type="match status" value="1"/>
</dbReference>
<feature type="chain" id="PRO_5047084260" description="Right handed beta helix domain-containing protein" evidence="1">
    <location>
        <begin position="35"/>
        <end position="440"/>
    </location>
</feature>
<evidence type="ECO:0000259" key="2">
    <source>
        <dbReference type="Pfam" id="PF13229"/>
    </source>
</evidence>
<name>A0ABP8N2P8_9BACT</name>
<keyword evidence="1" id="KW-0732">Signal</keyword>
<keyword evidence="4" id="KW-1185">Reference proteome</keyword>
<dbReference type="Gene3D" id="2.160.20.10">
    <property type="entry name" value="Single-stranded right-handed beta-helix, Pectin lyase-like"/>
    <property type="match status" value="2"/>
</dbReference>
<comment type="caution">
    <text evidence="3">The sequence shown here is derived from an EMBL/GenBank/DDBJ whole genome shotgun (WGS) entry which is preliminary data.</text>
</comment>
<dbReference type="Proteomes" id="UP001500840">
    <property type="component" value="Unassembled WGS sequence"/>
</dbReference>
<evidence type="ECO:0000313" key="4">
    <source>
        <dbReference type="Proteomes" id="UP001500840"/>
    </source>
</evidence>
<dbReference type="InterPro" id="IPR011050">
    <property type="entry name" value="Pectin_lyase_fold/virulence"/>
</dbReference>
<dbReference type="RefSeq" id="WP_345324488.1">
    <property type="nucleotide sequence ID" value="NZ_BAABGA010000046.1"/>
</dbReference>
<feature type="domain" description="Right handed beta helix" evidence="2">
    <location>
        <begin position="258"/>
        <end position="434"/>
    </location>
</feature>
<dbReference type="InterPro" id="IPR012334">
    <property type="entry name" value="Pectin_lyas_fold"/>
</dbReference>
<evidence type="ECO:0000313" key="3">
    <source>
        <dbReference type="EMBL" id="GAA4458873.1"/>
    </source>
</evidence>
<evidence type="ECO:0000256" key="1">
    <source>
        <dbReference type="SAM" id="SignalP"/>
    </source>
</evidence>
<dbReference type="Pfam" id="PF13229">
    <property type="entry name" value="Beta_helix"/>
    <property type="match status" value="1"/>
</dbReference>
<organism evidence="3 4">
    <name type="scientific">Novipirellula rosea</name>
    <dbReference type="NCBI Taxonomy" id="1031540"/>
    <lineage>
        <taxon>Bacteria</taxon>
        <taxon>Pseudomonadati</taxon>
        <taxon>Planctomycetota</taxon>
        <taxon>Planctomycetia</taxon>
        <taxon>Pirellulales</taxon>
        <taxon>Pirellulaceae</taxon>
        <taxon>Novipirellula</taxon>
    </lineage>
</organism>
<proteinExistence type="predicted"/>
<protein>
    <recommendedName>
        <fullName evidence="2">Right handed beta helix domain-containing protein</fullName>
    </recommendedName>
</protein>
<gene>
    <name evidence="3" type="ORF">GCM10023156_37660</name>
</gene>
<feature type="signal peptide" evidence="1">
    <location>
        <begin position="1"/>
        <end position="34"/>
    </location>
</feature>